<keyword evidence="2" id="KW-1185">Reference proteome</keyword>
<dbReference type="RefSeq" id="WP_103932066.1">
    <property type="nucleotide sequence ID" value="NZ_FNVA01000001.1"/>
</dbReference>
<gene>
    <name evidence="1" type="ORF">SAMN05421819_1272</name>
</gene>
<name>A0A1H5UZ46_9BACT</name>
<reference evidence="1 2" key="1">
    <citation type="submission" date="2016-10" db="EMBL/GenBank/DDBJ databases">
        <authorList>
            <person name="de Groot N.N."/>
        </authorList>
    </citation>
    <scope>NUCLEOTIDE SEQUENCE [LARGE SCALE GENOMIC DNA]</scope>
    <source>
        <strain evidence="1 2">DSM 22489</strain>
    </source>
</reference>
<dbReference type="AlphaFoldDB" id="A0A1H5UZ46"/>
<dbReference type="EMBL" id="FNVA01000001">
    <property type="protein sequence ID" value="SEF80266.1"/>
    <property type="molecule type" value="Genomic_DNA"/>
</dbReference>
<organism evidence="1 2">
    <name type="scientific">Bryocella elongata</name>
    <dbReference type="NCBI Taxonomy" id="863522"/>
    <lineage>
        <taxon>Bacteria</taxon>
        <taxon>Pseudomonadati</taxon>
        <taxon>Acidobacteriota</taxon>
        <taxon>Terriglobia</taxon>
        <taxon>Terriglobales</taxon>
        <taxon>Acidobacteriaceae</taxon>
        <taxon>Bryocella</taxon>
    </lineage>
</organism>
<protein>
    <submittedName>
        <fullName evidence="1">Uncharacterized protein</fullName>
    </submittedName>
</protein>
<proteinExistence type="predicted"/>
<accession>A0A1H5UZ46</accession>
<sequence length="77" mass="8178">MNSVLAPPLLGNSKIQVIVSAAQVGRLASLFDRRTGVGFLMQAQRLPSDQSPGFNASFMRSACAGIEECLLAVGQKR</sequence>
<evidence type="ECO:0000313" key="2">
    <source>
        <dbReference type="Proteomes" id="UP000236728"/>
    </source>
</evidence>
<evidence type="ECO:0000313" key="1">
    <source>
        <dbReference type="EMBL" id="SEF80266.1"/>
    </source>
</evidence>
<dbReference type="Proteomes" id="UP000236728">
    <property type="component" value="Unassembled WGS sequence"/>
</dbReference>